<evidence type="ECO:0000256" key="5">
    <source>
        <dbReference type="SAM" id="MobiDB-lite"/>
    </source>
</evidence>
<accession>J3NJ47</accession>
<dbReference type="FunCoup" id="J3NJ47">
    <property type="interactions" value="483"/>
</dbReference>
<keyword evidence="3 4" id="KW-0175">Coiled coil</keyword>
<dbReference type="PANTHER" id="PTHR46515:SF1">
    <property type="entry name" value="TATA ELEMENT MODULATORY FACTOR"/>
    <property type="match status" value="1"/>
</dbReference>
<evidence type="ECO:0000256" key="3">
    <source>
        <dbReference type="ARBA" id="ARBA00023054"/>
    </source>
</evidence>
<feature type="coiled-coil region" evidence="4">
    <location>
        <begin position="778"/>
        <end position="878"/>
    </location>
</feature>
<feature type="compositionally biased region" description="Basic and acidic residues" evidence="5">
    <location>
        <begin position="79"/>
        <end position="88"/>
    </location>
</feature>
<feature type="region of interest" description="Disordered" evidence="5">
    <location>
        <begin position="676"/>
        <end position="755"/>
    </location>
</feature>
<evidence type="ECO:0000256" key="4">
    <source>
        <dbReference type="SAM" id="Coils"/>
    </source>
</evidence>
<dbReference type="VEuPathDB" id="FungiDB:GGTG_01280"/>
<dbReference type="EnsemblFungi" id="EJT81297">
    <property type="protein sequence ID" value="EJT81297"/>
    <property type="gene ID" value="GGTG_01280"/>
</dbReference>
<dbReference type="STRING" id="644352.J3NJ47"/>
<dbReference type="Proteomes" id="UP000006039">
    <property type="component" value="Unassembled WGS sequence"/>
</dbReference>
<dbReference type="Pfam" id="PF12329">
    <property type="entry name" value="TMF_DNA_bd"/>
    <property type="match status" value="1"/>
</dbReference>
<sequence>MAARWGSLFQQAVTGLEARLDTILADEEEKAKASQAQATSGTAGATAAAATSSTTAPTPTPASAKSSPSLSRSGSTNRTQDRLQERLARAIAAKNASAGSRPEPSPSRNSFTSSPRQSLDVPNRGSMDGGESVGKSPQEPASRRTSQDTPNRTSLDTTEADPALESQAQAVPAAAAKEEEVVGQETTCDAPRKSADLERTTTPVPAIAIASDVPVTEALSAAESEALASLEKQSDMESDDVQKQHQEEIHHYVEKIDALQAKLQYLAREAADAAKKAAQTAPSGSLEKKLAEKDHKIALLMEEGKALGVTEQKHRTIMKKLRIKVTEDEKEINNLKASVAKADAEAEAQRRLGRRAKDLEKFHEESLKRIGQLQKDINSLRTESSSKDSTIADLRAQLQQANENAESLNARANQEALEKERRRVKELEDEVATLKVEKDLAADRARAQASELKEKAERATERARVVEAELKAEAQAMESKLEAMRTRAEETSSGALGDSQAKLLRQVETLQTQYAIASDNWQGIEATLLGRISNLEKERDEAQQRESDMRKKAREAATRAKRNEEELEEARSKLPTAQQDIESYQKQLEALKKRAEQAEATLQEARADFDKQKASWKDERRQGTGSADRSVADDRRGWLEDVAQQQPFRSNSRPDSPLLLPPVRTWSSDMLGFHTLSGKLRKPSAPSSNGDGAGDRGMARRPSAQPSHRPSIAPSTAGSYHLTPGSTFSASIEALPAPGAHPMDQEDMDGVETGSTHQVVQDMVSVSTVGAGPSVQLVERMSAQVRRLESERVAGREELARMSKQRDEARVEIVALMREIEAGKEARERVVKLEAEVAEVNARYETTLEMLGEKSEMVEELKADVQDVKAMYRELIESTLK</sequence>
<dbReference type="InterPro" id="IPR052602">
    <property type="entry name" value="Growth_transcription_reg"/>
</dbReference>
<dbReference type="GO" id="GO:0005794">
    <property type="term" value="C:Golgi apparatus"/>
    <property type="evidence" value="ECO:0007669"/>
    <property type="project" value="UniProtKB-SubCell"/>
</dbReference>
<dbReference type="GO" id="GO:0005783">
    <property type="term" value="C:endoplasmic reticulum"/>
    <property type="evidence" value="ECO:0007669"/>
    <property type="project" value="TreeGrafter"/>
</dbReference>
<dbReference type="AlphaFoldDB" id="J3NJ47"/>
<feature type="compositionally biased region" description="Low complexity" evidence="5">
    <location>
        <begin position="163"/>
        <end position="175"/>
    </location>
</feature>
<name>J3NJ47_GAET3</name>
<organism evidence="7">
    <name type="scientific">Gaeumannomyces tritici (strain R3-111a-1)</name>
    <name type="common">Wheat and barley take-all root rot fungus</name>
    <name type="synonym">Gaeumannomyces graminis var. tritici</name>
    <dbReference type="NCBI Taxonomy" id="644352"/>
    <lineage>
        <taxon>Eukaryota</taxon>
        <taxon>Fungi</taxon>
        <taxon>Dikarya</taxon>
        <taxon>Ascomycota</taxon>
        <taxon>Pezizomycotina</taxon>
        <taxon>Sordariomycetes</taxon>
        <taxon>Sordariomycetidae</taxon>
        <taxon>Magnaporthales</taxon>
        <taxon>Magnaporthaceae</taxon>
        <taxon>Gaeumannomyces</taxon>
    </lineage>
</organism>
<dbReference type="InterPro" id="IPR022091">
    <property type="entry name" value="TMF_TATA-bd"/>
</dbReference>
<feature type="compositionally biased region" description="Polar residues" evidence="5">
    <location>
        <begin position="147"/>
        <end position="157"/>
    </location>
</feature>
<proteinExistence type="predicted"/>
<dbReference type="HOGENOM" id="CLU_013114_0_0_1"/>
<dbReference type="RefSeq" id="XP_009217306.1">
    <property type="nucleotide sequence ID" value="XM_009219042.1"/>
</dbReference>
<protein>
    <submittedName>
        <fullName evidence="7">M protein repeat protein</fullName>
    </submittedName>
</protein>
<feature type="coiled-coil region" evidence="4">
    <location>
        <begin position="318"/>
        <end position="487"/>
    </location>
</feature>
<evidence type="ECO:0000256" key="2">
    <source>
        <dbReference type="ARBA" id="ARBA00023034"/>
    </source>
</evidence>
<evidence type="ECO:0000313" key="9">
    <source>
        <dbReference type="Proteomes" id="UP000006039"/>
    </source>
</evidence>
<feature type="compositionally biased region" description="Polar residues" evidence="5">
    <location>
        <begin position="106"/>
        <end position="117"/>
    </location>
</feature>
<dbReference type="Pfam" id="PF12325">
    <property type="entry name" value="TMF_TATA_bd"/>
    <property type="match status" value="1"/>
</dbReference>
<dbReference type="GeneID" id="20341738"/>
<dbReference type="OrthoDB" id="74178at2759"/>
<reference evidence="7" key="3">
    <citation type="submission" date="2010-09" db="EMBL/GenBank/DDBJ databases">
        <title>Annotation of Gaeumannomyces graminis var. tritici R3-111a-1.</title>
        <authorList>
            <consortium name="The Broad Institute Genome Sequencing Platform"/>
            <person name="Ma L.-J."/>
            <person name="Dead R."/>
            <person name="Young S.K."/>
            <person name="Zeng Q."/>
            <person name="Gargeya S."/>
            <person name="Fitzgerald M."/>
            <person name="Haas B."/>
            <person name="Abouelleil A."/>
            <person name="Alvarado L."/>
            <person name="Arachchi H.M."/>
            <person name="Berlin A."/>
            <person name="Brown A."/>
            <person name="Chapman S.B."/>
            <person name="Chen Z."/>
            <person name="Dunbar C."/>
            <person name="Freedman E."/>
            <person name="Gearin G."/>
            <person name="Gellesch M."/>
            <person name="Goldberg J."/>
            <person name="Griggs A."/>
            <person name="Gujja S."/>
            <person name="Heiman D."/>
            <person name="Howarth C."/>
            <person name="Larson L."/>
            <person name="Lui A."/>
            <person name="MacDonald P.J.P."/>
            <person name="Mehta T."/>
            <person name="Montmayeur A."/>
            <person name="Murphy C."/>
            <person name="Neiman D."/>
            <person name="Pearson M."/>
            <person name="Priest M."/>
            <person name="Roberts A."/>
            <person name="Saif S."/>
            <person name="Shea T."/>
            <person name="Shenoy N."/>
            <person name="Sisk P."/>
            <person name="Stolte C."/>
            <person name="Sykes S."/>
            <person name="Yandava C."/>
            <person name="Wortman J."/>
            <person name="Nusbaum C."/>
            <person name="Birren B."/>
        </authorList>
    </citation>
    <scope>NUCLEOTIDE SEQUENCE</scope>
    <source>
        <strain evidence="7">R3-111a-1</strain>
    </source>
</reference>
<keyword evidence="9" id="KW-1185">Reference proteome</keyword>
<feature type="region of interest" description="Disordered" evidence="5">
    <location>
        <begin position="28"/>
        <end position="198"/>
    </location>
</feature>
<reference evidence="9" key="1">
    <citation type="submission" date="2010-07" db="EMBL/GenBank/DDBJ databases">
        <title>The genome sequence of Gaeumannomyces graminis var. tritici strain R3-111a-1.</title>
        <authorList>
            <consortium name="The Broad Institute Genome Sequencing Platform"/>
            <person name="Ma L.-J."/>
            <person name="Dead R."/>
            <person name="Young S."/>
            <person name="Zeng Q."/>
            <person name="Koehrsen M."/>
            <person name="Alvarado L."/>
            <person name="Berlin A."/>
            <person name="Chapman S.B."/>
            <person name="Chen Z."/>
            <person name="Freedman E."/>
            <person name="Gellesch M."/>
            <person name="Goldberg J."/>
            <person name="Griggs A."/>
            <person name="Gujja S."/>
            <person name="Heilman E.R."/>
            <person name="Heiman D."/>
            <person name="Hepburn T."/>
            <person name="Howarth C."/>
            <person name="Jen D."/>
            <person name="Larson L."/>
            <person name="Mehta T."/>
            <person name="Neiman D."/>
            <person name="Pearson M."/>
            <person name="Roberts A."/>
            <person name="Saif S."/>
            <person name="Shea T."/>
            <person name="Shenoy N."/>
            <person name="Sisk P."/>
            <person name="Stolte C."/>
            <person name="Sykes S."/>
            <person name="Walk T."/>
            <person name="White J."/>
            <person name="Yandava C."/>
            <person name="Haas B."/>
            <person name="Nusbaum C."/>
            <person name="Birren B."/>
        </authorList>
    </citation>
    <scope>NUCLEOTIDE SEQUENCE [LARGE SCALE GENOMIC DNA]</scope>
    <source>
        <strain evidence="9">R3-111a-1</strain>
    </source>
</reference>
<reference evidence="8" key="4">
    <citation type="journal article" date="2015" name="G3 (Bethesda)">
        <title>Genome sequences of three phytopathogenic species of the Magnaporthaceae family of fungi.</title>
        <authorList>
            <person name="Okagaki L.H."/>
            <person name="Nunes C.C."/>
            <person name="Sailsbery J."/>
            <person name="Clay B."/>
            <person name="Brown D."/>
            <person name="John T."/>
            <person name="Oh Y."/>
            <person name="Young N."/>
            <person name="Fitzgerald M."/>
            <person name="Haas B.J."/>
            <person name="Zeng Q."/>
            <person name="Young S."/>
            <person name="Adiconis X."/>
            <person name="Fan L."/>
            <person name="Levin J.Z."/>
            <person name="Mitchell T.K."/>
            <person name="Okubara P.A."/>
            <person name="Farman M.L."/>
            <person name="Kohn L.M."/>
            <person name="Birren B."/>
            <person name="Ma L.-J."/>
            <person name="Dean R.A."/>
        </authorList>
    </citation>
    <scope>NUCLEOTIDE SEQUENCE</scope>
    <source>
        <strain evidence="8">R3-111a-1</strain>
    </source>
</reference>
<evidence type="ECO:0000256" key="1">
    <source>
        <dbReference type="ARBA" id="ARBA00004555"/>
    </source>
</evidence>
<reference evidence="8" key="5">
    <citation type="submission" date="2018-04" db="UniProtKB">
        <authorList>
            <consortium name="EnsemblFungi"/>
        </authorList>
    </citation>
    <scope>IDENTIFICATION</scope>
    <source>
        <strain evidence="8">R3-111a-1</strain>
    </source>
</reference>
<evidence type="ECO:0000313" key="8">
    <source>
        <dbReference type="EnsemblFungi" id="EJT81297"/>
    </source>
</evidence>
<feature type="compositionally biased region" description="Polar residues" evidence="5">
    <location>
        <begin position="704"/>
        <end position="730"/>
    </location>
</feature>
<feature type="compositionally biased region" description="Low complexity" evidence="5">
    <location>
        <begin position="33"/>
        <end position="69"/>
    </location>
</feature>
<feature type="compositionally biased region" description="Basic and acidic residues" evidence="5">
    <location>
        <begin position="539"/>
        <end position="572"/>
    </location>
</feature>
<feature type="compositionally biased region" description="Basic and acidic residues" evidence="5">
    <location>
        <begin position="605"/>
        <end position="622"/>
    </location>
</feature>
<dbReference type="InterPro" id="IPR022092">
    <property type="entry name" value="TMF_DNA-bd"/>
</dbReference>
<dbReference type="PANTHER" id="PTHR46515">
    <property type="entry name" value="TATA ELEMENT MODULATORY FACTOR TMF1"/>
    <property type="match status" value="1"/>
</dbReference>
<keyword evidence="2" id="KW-0333">Golgi apparatus</keyword>
<dbReference type="Gene3D" id="1.20.5.340">
    <property type="match status" value="1"/>
</dbReference>
<reference evidence="7" key="2">
    <citation type="submission" date="2010-07" db="EMBL/GenBank/DDBJ databases">
        <authorList>
            <consortium name="The Broad Institute Genome Sequencing Platform"/>
            <consortium name="Broad Institute Genome Sequencing Center for Infectious Disease"/>
            <person name="Ma L.-J."/>
            <person name="Dead R."/>
            <person name="Young S."/>
            <person name="Zeng Q."/>
            <person name="Koehrsen M."/>
            <person name="Alvarado L."/>
            <person name="Berlin A."/>
            <person name="Chapman S.B."/>
            <person name="Chen Z."/>
            <person name="Freedman E."/>
            <person name="Gellesch M."/>
            <person name="Goldberg J."/>
            <person name="Griggs A."/>
            <person name="Gujja S."/>
            <person name="Heilman E.R."/>
            <person name="Heiman D."/>
            <person name="Hepburn T."/>
            <person name="Howarth C."/>
            <person name="Jen D."/>
            <person name="Larson L."/>
            <person name="Mehta T."/>
            <person name="Neiman D."/>
            <person name="Pearson M."/>
            <person name="Roberts A."/>
            <person name="Saif S."/>
            <person name="Shea T."/>
            <person name="Shenoy N."/>
            <person name="Sisk P."/>
            <person name="Stolte C."/>
            <person name="Sykes S."/>
            <person name="Walk T."/>
            <person name="White J."/>
            <person name="Yandava C."/>
            <person name="Haas B."/>
            <person name="Nusbaum C."/>
            <person name="Birren B."/>
        </authorList>
    </citation>
    <scope>NUCLEOTIDE SEQUENCE</scope>
    <source>
        <strain evidence="7">R3-111a-1</strain>
    </source>
</reference>
<feature type="domain" description="TATA element modulatory factor 1 TATA binding" evidence="6">
    <location>
        <begin position="765"/>
        <end position="878"/>
    </location>
</feature>
<feature type="region of interest" description="Disordered" evidence="5">
    <location>
        <begin position="539"/>
        <end position="580"/>
    </location>
</feature>
<dbReference type="eggNOG" id="KOG4673">
    <property type="taxonomic scope" value="Eukaryota"/>
</dbReference>
<evidence type="ECO:0000259" key="6">
    <source>
        <dbReference type="Pfam" id="PF12325"/>
    </source>
</evidence>
<evidence type="ECO:0000313" key="7">
    <source>
        <dbReference type="EMBL" id="EJT81297.1"/>
    </source>
</evidence>
<feature type="region of interest" description="Disordered" evidence="5">
    <location>
        <begin position="604"/>
        <end position="635"/>
    </location>
</feature>
<comment type="subcellular location">
    <subcellularLocation>
        <location evidence="1">Golgi apparatus</location>
    </subcellularLocation>
</comment>
<dbReference type="EMBL" id="GL385395">
    <property type="protein sequence ID" value="EJT81297.1"/>
    <property type="molecule type" value="Genomic_DNA"/>
</dbReference>
<feature type="coiled-coil region" evidence="4">
    <location>
        <begin position="242"/>
        <end position="276"/>
    </location>
</feature>
<gene>
    <name evidence="8" type="primary">20341738</name>
    <name evidence="7" type="ORF">GGTG_01280</name>
</gene>